<sequence>MNQNKKLRVDARGAFCPGPLMELMRAAKDAEPGTEIELLTNDAGSRKDVPLWAEKMGHKYLGEQLEGNVYTLTVQIGGN</sequence>
<dbReference type="Pfam" id="PF01206">
    <property type="entry name" value="TusA"/>
    <property type="match status" value="1"/>
</dbReference>
<dbReference type="AlphaFoldDB" id="A0A521F3V1"/>
<dbReference type="EMBL" id="FXTI01000012">
    <property type="protein sequence ID" value="SMO90200.1"/>
    <property type="molecule type" value="Genomic_DNA"/>
</dbReference>
<dbReference type="GO" id="GO:0016740">
    <property type="term" value="F:transferase activity"/>
    <property type="evidence" value="ECO:0007669"/>
    <property type="project" value="UniProtKB-KW"/>
</dbReference>
<keyword evidence="3" id="KW-0808">Transferase</keyword>
<evidence type="ECO:0000313" key="4">
    <source>
        <dbReference type="Proteomes" id="UP000315636"/>
    </source>
</evidence>
<gene>
    <name evidence="3" type="ORF">SAMN06264849_11235</name>
</gene>
<reference evidence="3 4" key="1">
    <citation type="submission" date="2017-05" db="EMBL/GenBank/DDBJ databases">
        <authorList>
            <person name="Varghese N."/>
            <person name="Submissions S."/>
        </authorList>
    </citation>
    <scope>NUCLEOTIDE SEQUENCE [LARGE SCALE GENOMIC DNA]</scope>
    <source>
        <strain evidence="3 4">DSM 45474</strain>
    </source>
</reference>
<dbReference type="Gene3D" id="3.30.110.40">
    <property type="entry name" value="TusA-like domain"/>
    <property type="match status" value="1"/>
</dbReference>
<name>A0A521F3V1_9BACL</name>
<feature type="domain" description="UPF0033" evidence="2">
    <location>
        <begin position="9"/>
        <end position="33"/>
    </location>
</feature>
<dbReference type="CDD" id="cd00291">
    <property type="entry name" value="SirA_YedF_YeeD"/>
    <property type="match status" value="1"/>
</dbReference>
<organism evidence="3 4">
    <name type="scientific">Melghirimyces algeriensis</name>
    <dbReference type="NCBI Taxonomy" id="910412"/>
    <lineage>
        <taxon>Bacteria</taxon>
        <taxon>Bacillati</taxon>
        <taxon>Bacillota</taxon>
        <taxon>Bacilli</taxon>
        <taxon>Bacillales</taxon>
        <taxon>Thermoactinomycetaceae</taxon>
        <taxon>Melghirimyces</taxon>
    </lineage>
</organism>
<dbReference type="Proteomes" id="UP000315636">
    <property type="component" value="Unassembled WGS sequence"/>
</dbReference>
<protein>
    <submittedName>
        <fullName evidence="3">TusA-related sulfurtransferase</fullName>
    </submittedName>
</protein>
<dbReference type="InterPro" id="IPR001455">
    <property type="entry name" value="TusA-like"/>
</dbReference>
<dbReference type="InterPro" id="IPR036868">
    <property type="entry name" value="TusA-like_sf"/>
</dbReference>
<dbReference type="OrthoDB" id="9796234at2"/>
<comment type="similarity">
    <text evidence="1">Belongs to the sulfur carrier protein TusA family.</text>
</comment>
<evidence type="ECO:0000256" key="1">
    <source>
        <dbReference type="ARBA" id="ARBA00008984"/>
    </source>
</evidence>
<dbReference type="PROSITE" id="PS01148">
    <property type="entry name" value="UPF0033"/>
    <property type="match status" value="1"/>
</dbReference>
<keyword evidence="4" id="KW-1185">Reference proteome</keyword>
<dbReference type="RefSeq" id="WP_142506525.1">
    <property type="nucleotide sequence ID" value="NZ_FXTI01000012.1"/>
</dbReference>
<evidence type="ECO:0000313" key="3">
    <source>
        <dbReference type="EMBL" id="SMO90200.1"/>
    </source>
</evidence>
<dbReference type="SUPFAM" id="SSF64307">
    <property type="entry name" value="SirA-like"/>
    <property type="match status" value="1"/>
</dbReference>
<dbReference type="PANTHER" id="PTHR33279:SF2">
    <property type="entry name" value="SULFUR CARRIER PROTEIN TUSA"/>
    <property type="match status" value="1"/>
</dbReference>
<proteinExistence type="inferred from homology"/>
<accession>A0A521F3V1</accession>
<evidence type="ECO:0000259" key="2">
    <source>
        <dbReference type="PROSITE" id="PS01148"/>
    </source>
</evidence>
<dbReference type="PANTHER" id="PTHR33279">
    <property type="entry name" value="SULFUR CARRIER PROTEIN YEDF-RELATED"/>
    <property type="match status" value="1"/>
</dbReference>